<dbReference type="Proteomes" id="UP000886998">
    <property type="component" value="Unassembled WGS sequence"/>
</dbReference>
<reference evidence="1" key="1">
    <citation type="submission" date="2020-08" db="EMBL/GenBank/DDBJ databases">
        <title>Multicomponent nature underlies the extraordinary mechanical properties of spider dragline silk.</title>
        <authorList>
            <person name="Kono N."/>
            <person name="Nakamura H."/>
            <person name="Mori M."/>
            <person name="Yoshida Y."/>
            <person name="Ohtoshi R."/>
            <person name="Malay A.D."/>
            <person name="Moran D.A.P."/>
            <person name="Tomita M."/>
            <person name="Numata K."/>
            <person name="Arakawa K."/>
        </authorList>
    </citation>
    <scope>NUCLEOTIDE SEQUENCE</scope>
</reference>
<gene>
    <name evidence="1" type="ORF">TNIN_281201</name>
</gene>
<evidence type="ECO:0000313" key="2">
    <source>
        <dbReference type="Proteomes" id="UP000886998"/>
    </source>
</evidence>
<organism evidence="1 2">
    <name type="scientific">Trichonephila inaurata madagascariensis</name>
    <dbReference type="NCBI Taxonomy" id="2747483"/>
    <lineage>
        <taxon>Eukaryota</taxon>
        <taxon>Metazoa</taxon>
        <taxon>Ecdysozoa</taxon>
        <taxon>Arthropoda</taxon>
        <taxon>Chelicerata</taxon>
        <taxon>Arachnida</taxon>
        <taxon>Araneae</taxon>
        <taxon>Araneomorphae</taxon>
        <taxon>Entelegynae</taxon>
        <taxon>Araneoidea</taxon>
        <taxon>Nephilidae</taxon>
        <taxon>Trichonephila</taxon>
        <taxon>Trichonephila inaurata</taxon>
    </lineage>
</organism>
<keyword evidence="2" id="KW-1185">Reference proteome</keyword>
<proteinExistence type="predicted"/>
<protein>
    <submittedName>
        <fullName evidence="1">Uncharacterized protein</fullName>
    </submittedName>
</protein>
<dbReference type="EMBL" id="BMAV01021323">
    <property type="protein sequence ID" value="GFY75344.1"/>
    <property type="molecule type" value="Genomic_DNA"/>
</dbReference>
<dbReference type="AlphaFoldDB" id="A0A8X6YTB4"/>
<sequence length="78" mass="8723">MQFQVSRMVVEGKSGPLWPREIPHGPCHAITVQVLSLPLIGDVLGPGDEVDFATRREVHLAREDCRVADKARYHVFST</sequence>
<evidence type="ECO:0000313" key="1">
    <source>
        <dbReference type="EMBL" id="GFY75344.1"/>
    </source>
</evidence>
<accession>A0A8X6YTB4</accession>
<name>A0A8X6YTB4_9ARAC</name>
<comment type="caution">
    <text evidence="1">The sequence shown here is derived from an EMBL/GenBank/DDBJ whole genome shotgun (WGS) entry which is preliminary data.</text>
</comment>